<dbReference type="AlphaFoldDB" id="A0A0C2E616"/>
<organism evidence="1 2">
    <name type="scientific">Pseudomonas batumici</name>
    <dbReference type="NCBI Taxonomy" id="226910"/>
    <lineage>
        <taxon>Bacteria</taxon>
        <taxon>Pseudomonadati</taxon>
        <taxon>Pseudomonadota</taxon>
        <taxon>Gammaproteobacteria</taxon>
        <taxon>Pseudomonadales</taxon>
        <taxon>Pseudomonadaceae</taxon>
        <taxon>Pseudomonas</taxon>
    </lineage>
</organism>
<protein>
    <submittedName>
        <fullName evidence="1">Uncharacterized protein</fullName>
    </submittedName>
</protein>
<keyword evidence="2" id="KW-1185">Reference proteome</keyword>
<accession>A0A0C2E616</accession>
<dbReference type="EMBL" id="JXDG01000063">
    <property type="protein sequence ID" value="KIH81304.1"/>
    <property type="molecule type" value="Genomic_DNA"/>
</dbReference>
<name>A0A0C2E616_9PSED</name>
<gene>
    <name evidence="1" type="ORF">UCMB321_4941</name>
</gene>
<sequence>MQAHVAELIFSRSRLQEFTIRIQLDGQEVRHIHDVRQLAKVLADTFFLSV</sequence>
<evidence type="ECO:0000313" key="1">
    <source>
        <dbReference type="EMBL" id="KIH81304.1"/>
    </source>
</evidence>
<reference evidence="1 2" key="1">
    <citation type="submission" date="2015-01" db="EMBL/GenBank/DDBJ databases">
        <title>Complete genome of Pseudomonas batumici UCM B-321 producer of the batumin antibiotic with strong antistaphilococcal and potential anticancer activity.</title>
        <authorList>
            <person name="Klochko V.V."/>
            <person name="Zelena L.B."/>
            <person name="Elena K.A."/>
            <person name="Reva O.N."/>
        </authorList>
    </citation>
    <scope>NUCLEOTIDE SEQUENCE [LARGE SCALE GENOMIC DNA]</scope>
    <source>
        <strain evidence="1 2">UCM B-321</strain>
    </source>
</reference>
<evidence type="ECO:0000313" key="2">
    <source>
        <dbReference type="Proteomes" id="UP000031535"/>
    </source>
</evidence>
<dbReference type="STRING" id="226910.UCMB321_4941"/>
<dbReference type="Proteomes" id="UP000031535">
    <property type="component" value="Unassembled WGS sequence"/>
</dbReference>
<proteinExistence type="predicted"/>
<dbReference type="PATRIC" id="fig|226910.6.peg.4930"/>
<comment type="caution">
    <text evidence="1">The sequence shown here is derived from an EMBL/GenBank/DDBJ whole genome shotgun (WGS) entry which is preliminary data.</text>
</comment>